<evidence type="ECO:0000256" key="1">
    <source>
        <dbReference type="SAM" id="MobiDB-lite"/>
    </source>
</evidence>
<dbReference type="Proteomes" id="UP001516400">
    <property type="component" value="Unassembled WGS sequence"/>
</dbReference>
<comment type="caution">
    <text evidence="2">The sequence shown here is derived from an EMBL/GenBank/DDBJ whole genome shotgun (WGS) entry which is preliminary data.</text>
</comment>
<reference evidence="2 3" key="1">
    <citation type="journal article" date="2021" name="BMC Biol.">
        <title>Horizontally acquired antibacterial genes associated with adaptive radiation of ladybird beetles.</title>
        <authorList>
            <person name="Li H.S."/>
            <person name="Tang X.F."/>
            <person name="Huang Y.H."/>
            <person name="Xu Z.Y."/>
            <person name="Chen M.L."/>
            <person name="Du X.Y."/>
            <person name="Qiu B.Y."/>
            <person name="Chen P.T."/>
            <person name="Zhang W."/>
            <person name="Slipinski A."/>
            <person name="Escalona H.E."/>
            <person name="Waterhouse R.M."/>
            <person name="Zwick A."/>
            <person name="Pang H."/>
        </authorList>
    </citation>
    <scope>NUCLEOTIDE SEQUENCE [LARGE SCALE GENOMIC DNA]</scope>
    <source>
        <strain evidence="2">SYSU2018</strain>
    </source>
</reference>
<dbReference type="EMBL" id="JABFTP020000144">
    <property type="protein sequence ID" value="KAL3282928.1"/>
    <property type="molecule type" value="Genomic_DNA"/>
</dbReference>
<accession>A0ABD2NVY7</accession>
<dbReference type="AlphaFoldDB" id="A0ABD2NVY7"/>
<gene>
    <name evidence="2" type="ORF">HHI36_006086</name>
</gene>
<feature type="compositionally biased region" description="Basic and acidic residues" evidence="1">
    <location>
        <begin position="56"/>
        <end position="73"/>
    </location>
</feature>
<feature type="non-terminal residue" evidence="2">
    <location>
        <position position="119"/>
    </location>
</feature>
<keyword evidence="3" id="KW-1185">Reference proteome</keyword>
<protein>
    <submittedName>
        <fullName evidence="2">Uncharacterized protein</fullName>
    </submittedName>
</protein>
<organism evidence="2 3">
    <name type="scientific">Cryptolaemus montrouzieri</name>
    <dbReference type="NCBI Taxonomy" id="559131"/>
    <lineage>
        <taxon>Eukaryota</taxon>
        <taxon>Metazoa</taxon>
        <taxon>Ecdysozoa</taxon>
        <taxon>Arthropoda</taxon>
        <taxon>Hexapoda</taxon>
        <taxon>Insecta</taxon>
        <taxon>Pterygota</taxon>
        <taxon>Neoptera</taxon>
        <taxon>Endopterygota</taxon>
        <taxon>Coleoptera</taxon>
        <taxon>Polyphaga</taxon>
        <taxon>Cucujiformia</taxon>
        <taxon>Coccinelloidea</taxon>
        <taxon>Coccinellidae</taxon>
        <taxon>Scymninae</taxon>
        <taxon>Scymnini</taxon>
        <taxon>Cryptolaemus</taxon>
    </lineage>
</organism>
<name>A0ABD2NVY7_9CUCU</name>
<feature type="compositionally biased region" description="Basic and acidic residues" evidence="1">
    <location>
        <begin position="100"/>
        <end position="119"/>
    </location>
</feature>
<evidence type="ECO:0000313" key="3">
    <source>
        <dbReference type="Proteomes" id="UP001516400"/>
    </source>
</evidence>
<sequence length="119" mass="13774">MNESTTGTTTAITNEDHLNFEIDDFEKVLRTPIKKTSDEATVSTNFLMMQSTSVPTEKKLRETEVRRKEEEKATNSSRVKLKTAQKLTDKKPKTDRKKAKMTDHDTSTEEEKWQDFPPH</sequence>
<evidence type="ECO:0000313" key="2">
    <source>
        <dbReference type="EMBL" id="KAL3282928.1"/>
    </source>
</evidence>
<feature type="region of interest" description="Disordered" evidence="1">
    <location>
        <begin position="53"/>
        <end position="119"/>
    </location>
</feature>
<proteinExistence type="predicted"/>